<keyword evidence="3" id="KW-0804">Transcription</keyword>
<name>A0A1L5BRJ5_SPHIB</name>
<proteinExistence type="predicted"/>
<protein>
    <recommendedName>
        <fullName evidence="4">HTH araC/xylS-type domain-containing protein</fullName>
    </recommendedName>
</protein>
<dbReference type="GO" id="GO:0043565">
    <property type="term" value="F:sequence-specific DNA binding"/>
    <property type="evidence" value="ECO:0007669"/>
    <property type="project" value="InterPro"/>
</dbReference>
<dbReference type="KEGG" id="sinb:SIDU_13895"/>
<dbReference type="InterPro" id="IPR009057">
    <property type="entry name" value="Homeodomain-like_sf"/>
</dbReference>
<gene>
    <name evidence="5" type="ORF">SIDU_13895</name>
</gene>
<keyword evidence="1" id="KW-0805">Transcription regulation</keyword>
<feature type="domain" description="HTH araC/xylS-type" evidence="4">
    <location>
        <begin position="208"/>
        <end position="308"/>
    </location>
</feature>
<evidence type="ECO:0000313" key="6">
    <source>
        <dbReference type="Proteomes" id="UP000004550"/>
    </source>
</evidence>
<dbReference type="InterPro" id="IPR020449">
    <property type="entry name" value="Tscrpt_reg_AraC-type_HTH"/>
</dbReference>
<dbReference type="Pfam" id="PF12833">
    <property type="entry name" value="HTH_18"/>
    <property type="match status" value="1"/>
</dbReference>
<dbReference type="PANTHER" id="PTHR46796:SF6">
    <property type="entry name" value="ARAC SUBFAMILY"/>
    <property type="match status" value="1"/>
</dbReference>
<dbReference type="SUPFAM" id="SSF46689">
    <property type="entry name" value="Homeodomain-like"/>
    <property type="match status" value="1"/>
</dbReference>
<dbReference type="EMBL" id="CP013070">
    <property type="protein sequence ID" value="APL95515.1"/>
    <property type="molecule type" value="Genomic_DNA"/>
</dbReference>
<sequence>MQVARASQDIIAGSPAVPFVDLFRDAFPNYRLRRSAGPAPQSMMARRVGHHRLVSLRATSAGLLSAVPTPGASANDDVKLLWQIEGTSRLAGPELEALVRPGDAIILLPGRGYELETSPNYSMLSLTFHREAFGSWTRLVERQFGSVIPSNSALHAAAAALRAILGARSQPAFDALGVRDVVRSFFNAAALHEELASNSPSHLPYRLRQAREAILDNLANGEFGPADLAREIGISSRLLYLEFSRHRMTPRQFIQDLRLEQCRQQIEAAGGARNLTAIALANGFSSSSQFSRAFRAKFGASPSAYRTQLTE</sequence>
<dbReference type="InterPro" id="IPR018060">
    <property type="entry name" value="HTH_AraC"/>
</dbReference>
<dbReference type="PANTHER" id="PTHR46796">
    <property type="entry name" value="HTH-TYPE TRANSCRIPTIONAL ACTIVATOR RHAS-RELATED"/>
    <property type="match status" value="1"/>
</dbReference>
<reference evidence="5 6" key="1">
    <citation type="journal article" date="2012" name="J. Bacteriol.">
        <title>Genome sequence of Sphingobium indicum B90A, a hexachlorocyclohexane-degrading bacterium.</title>
        <authorList>
            <person name="Anand S."/>
            <person name="Sangwan N."/>
            <person name="Lata P."/>
            <person name="Kaur J."/>
            <person name="Dua A."/>
            <person name="Singh A.K."/>
            <person name="Verma M."/>
            <person name="Kaur J."/>
            <person name="Khurana J.P."/>
            <person name="Khurana P."/>
            <person name="Mathur S."/>
            <person name="Lal R."/>
        </authorList>
    </citation>
    <scope>NUCLEOTIDE SEQUENCE [LARGE SCALE GENOMIC DNA]</scope>
    <source>
        <strain evidence="6">DSM 16412 / CCM 7286 / MTCC 6364 / B90A</strain>
    </source>
</reference>
<dbReference type="SMART" id="SM00342">
    <property type="entry name" value="HTH_ARAC"/>
    <property type="match status" value="1"/>
</dbReference>
<evidence type="ECO:0000313" key="5">
    <source>
        <dbReference type="EMBL" id="APL95515.1"/>
    </source>
</evidence>
<dbReference type="GO" id="GO:0003700">
    <property type="term" value="F:DNA-binding transcription factor activity"/>
    <property type="evidence" value="ECO:0007669"/>
    <property type="project" value="InterPro"/>
</dbReference>
<evidence type="ECO:0000256" key="1">
    <source>
        <dbReference type="ARBA" id="ARBA00023015"/>
    </source>
</evidence>
<dbReference type="AlphaFoldDB" id="A0A1L5BRJ5"/>
<dbReference type="PRINTS" id="PR00032">
    <property type="entry name" value="HTHARAC"/>
</dbReference>
<dbReference type="InterPro" id="IPR050204">
    <property type="entry name" value="AraC_XylS_family_regulators"/>
</dbReference>
<dbReference type="PROSITE" id="PS01124">
    <property type="entry name" value="HTH_ARAC_FAMILY_2"/>
    <property type="match status" value="1"/>
</dbReference>
<keyword evidence="2" id="KW-0238">DNA-binding</keyword>
<evidence type="ECO:0000256" key="2">
    <source>
        <dbReference type="ARBA" id="ARBA00023125"/>
    </source>
</evidence>
<dbReference type="Gene3D" id="1.10.10.60">
    <property type="entry name" value="Homeodomain-like"/>
    <property type="match status" value="1"/>
</dbReference>
<organism evidence="5 6">
    <name type="scientific">Sphingobium indicum (strain DSM 16412 / CCM 7286 / MTCC 6364 / B90A)</name>
    <dbReference type="NCBI Taxonomy" id="861109"/>
    <lineage>
        <taxon>Bacteria</taxon>
        <taxon>Pseudomonadati</taxon>
        <taxon>Pseudomonadota</taxon>
        <taxon>Alphaproteobacteria</taxon>
        <taxon>Sphingomonadales</taxon>
        <taxon>Sphingomonadaceae</taxon>
        <taxon>Sphingobium</taxon>
    </lineage>
</organism>
<accession>A0A1L5BRJ5</accession>
<dbReference type="InterPro" id="IPR035418">
    <property type="entry name" value="AraC-bd_2"/>
</dbReference>
<dbReference type="Proteomes" id="UP000004550">
    <property type="component" value="Chromosome"/>
</dbReference>
<evidence type="ECO:0000259" key="4">
    <source>
        <dbReference type="PROSITE" id="PS01124"/>
    </source>
</evidence>
<dbReference type="Pfam" id="PF14525">
    <property type="entry name" value="AraC_binding_2"/>
    <property type="match status" value="1"/>
</dbReference>
<evidence type="ECO:0000256" key="3">
    <source>
        <dbReference type="ARBA" id="ARBA00023163"/>
    </source>
</evidence>